<sequence length="99" mass="11125">MMKFLLFLAAIVLVIVALANLGPMILFAVGAWLLYLIYKQFMKAESTAGKVVWIIIGVMVLSMTLSNITALVGVLAIYFLYVLYRSWDDNNKKGARVYE</sequence>
<evidence type="ECO:0000313" key="3">
    <source>
        <dbReference type="Proteomes" id="UP000198778"/>
    </source>
</evidence>
<reference evidence="3" key="1">
    <citation type="submission" date="2016-10" db="EMBL/GenBank/DDBJ databases">
        <authorList>
            <person name="Varghese N."/>
            <person name="Submissions S."/>
        </authorList>
    </citation>
    <scope>NUCLEOTIDE SEQUENCE [LARGE SCALE GENOMIC DNA]</scope>
    <source>
        <strain evidence="3">CGMCC 1.10369</strain>
    </source>
</reference>
<name>A0A1H0CKU8_9BACI</name>
<evidence type="ECO:0000256" key="1">
    <source>
        <dbReference type="SAM" id="Phobius"/>
    </source>
</evidence>
<keyword evidence="1" id="KW-0472">Membrane</keyword>
<dbReference type="EMBL" id="FNIL01000002">
    <property type="protein sequence ID" value="SDN58496.1"/>
    <property type="molecule type" value="Genomic_DNA"/>
</dbReference>
<keyword evidence="1" id="KW-0812">Transmembrane</keyword>
<gene>
    <name evidence="2" type="ORF">SAMN04488053_102141</name>
</gene>
<feature type="transmembrane region" description="Helical" evidence="1">
    <location>
        <begin position="52"/>
        <end position="84"/>
    </location>
</feature>
<evidence type="ECO:0000313" key="2">
    <source>
        <dbReference type="EMBL" id="SDN58496.1"/>
    </source>
</evidence>
<protein>
    <submittedName>
        <fullName evidence="2">Lia operon protein LiaI</fullName>
    </submittedName>
</protein>
<accession>A0A1H0CKU8</accession>
<dbReference type="Proteomes" id="UP000198778">
    <property type="component" value="Unassembled WGS sequence"/>
</dbReference>
<organism evidence="2 3">
    <name type="scientific">Alkalicoccus daliensis</name>
    <dbReference type="NCBI Taxonomy" id="745820"/>
    <lineage>
        <taxon>Bacteria</taxon>
        <taxon>Bacillati</taxon>
        <taxon>Bacillota</taxon>
        <taxon>Bacilli</taxon>
        <taxon>Bacillales</taxon>
        <taxon>Bacillaceae</taxon>
        <taxon>Alkalicoccus</taxon>
    </lineage>
</organism>
<keyword evidence="1" id="KW-1133">Transmembrane helix</keyword>
<dbReference type="STRING" id="745820.SAMN04488053_102141"/>
<proteinExistence type="predicted"/>
<keyword evidence="3" id="KW-1185">Reference proteome</keyword>
<dbReference type="OrthoDB" id="2971941at2"/>
<dbReference type="AlphaFoldDB" id="A0A1H0CKU8"/>